<evidence type="ECO:0000256" key="3">
    <source>
        <dbReference type="RuleBase" id="RU367040"/>
    </source>
</evidence>
<comment type="similarity">
    <text evidence="1 3">Belongs to the tektin family.</text>
</comment>
<dbReference type="GO" id="GO:0005634">
    <property type="term" value="C:nucleus"/>
    <property type="evidence" value="ECO:0007669"/>
    <property type="project" value="TreeGrafter"/>
</dbReference>
<dbReference type="PANTHER" id="PTHR19960">
    <property type="entry name" value="TEKTIN"/>
    <property type="match status" value="1"/>
</dbReference>
<dbReference type="GO" id="GO:0015630">
    <property type="term" value="C:microtubule cytoskeleton"/>
    <property type="evidence" value="ECO:0007669"/>
    <property type="project" value="UniProtKB-UniRule"/>
</dbReference>
<dbReference type="OrthoDB" id="440745at2759"/>
<dbReference type="AlphaFoldDB" id="A0A6J1L4W7"/>
<dbReference type="PRINTS" id="PR00511">
    <property type="entry name" value="TEKTIN"/>
</dbReference>
<keyword evidence="3" id="KW-0969">Cilium</keyword>
<feature type="coiled-coil region" evidence="4">
    <location>
        <begin position="79"/>
        <end position="106"/>
    </location>
</feature>
<gene>
    <name evidence="6" type="primary">LOC111593133</name>
</gene>
<dbReference type="GO" id="GO:0060271">
    <property type="term" value="P:cilium assembly"/>
    <property type="evidence" value="ECO:0007669"/>
    <property type="project" value="UniProtKB-UniRule"/>
</dbReference>
<accession>A0A6J1L4W7</accession>
<dbReference type="GO" id="GO:0060294">
    <property type="term" value="P:cilium movement involved in cell motility"/>
    <property type="evidence" value="ECO:0007669"/>
    <property type="project" value="UniProtKB-UniRule"/>
</dbReference>
<name>A0A6J1L4W7_DROHY</name>
<dbReference type="RefSeq" id="XP_023161505.2">
    <property type="nucleotide sequence ID" value="XM_023305737.2"/>
</dbReference>
<evidence type="ECO:0000313" key="5">
    <source>
        <dbReference type="Proteomes" id="UP000504633"/>
    </source>
</evidence>
<dbReference type="KEGG" id="dhe:111593133"/>
<dbReference type="InterPro" id="IPR048256">
    <property type="entry name" value="Tektin-like"/>
</dbReference>
<keyword evidence="5" id="KW-1185">Reference proteome</keyword>
<comment type="subcellular location">
    <subcellularLocation>
        <location evidence="3">Cytoplasm</location>
        <location evidence="3">Cytoskeleton</location>
        <location evidence="3">Cilium axoneme</location>
    </subcellularLocation>
</comment>
<sequence length="433" mass="50374">MAFHSLATMSKPIPHISFADWKYRFGCLSKVANARLADTDAIRGVSRTLQNETLIEQNWATHDSNIAMTERIGELDNWLEIIRKAADRLDAEIHSLQVEKDLTERELDSFAGPIGVINDVFISRDGRLRSEMTYDEADSEIKTELMILENNQQLLAKCCKKAWEKLSVLSEVRIKIKMELEDKLEALRVDRTQRELDSKSIVISHKPEATRTPKNFYSYENWLDHTKSIKRMAENEMTDAAAMRESLYVCRQRAITLLQAQQERTEHIIRRRIFATQQARNELYFQQTKLKDAMQRALHDIEGLENSLMAKKNSLKLAETRLENRTQRPNAELCLDTAYDVLCVEVEKQFEIHRCLQEKLDECRSNFNLLAQHTQKITLDMEKKDNALMIDKRLLDIRQEYKEKQKGLAVINPNAQTDFNIQCTNTQDLIPKT</sequence>
<keyword evidence="4" id="KW-0175">Coiled coil</keyword>
<dbReference type="OMA" id="FDHRGKM"/>
<organism evidence="5 6">
    <name type="scientific">Drosophila hydei</name>
    <name type="common">Fruit fly</name>
    <dbReference type="NCBI Taxonomy" id="7224"/>
    <lineage>
        <taxon>Eukaryota</taxon>
        <taxon>Metazoa</taxon>
        <taxon>Ecdysozoa</taxon>
        <taxon>Arthropoda</taxon>
        <taxon>Hexapoda</taxon>
        <taxon>Insecta</taxon>
        <taxon>Pterygota</taxon>
        <taxon>Neoptera</taxon>
        <taxon>Endopterygota</taxon>
        <taxon>Diptera</taxon>
        <taxon>Brachycera</taxon>
        <taxon>Muscomorpha</taxon>
        <taxon>Ephydroidea</taxon>
        <taxon>Drosophilidae</taxon>
        <taxon>Drosophila</taxon>
    </lineage>
</organism>
<reference evidence="6" key="1">
    <citation type="submission" date="2025-08" db="UniProtKB">
        <authorList>
            <consortium name="RefSeq"/>
        </authorList>
    </citation>
    <scope>IDENTIFICATION</scope>
    <source>
        <strain evidence="6">15085-1641.00</strain>
        <tissue evidence="6">Whole body</tissue>
    </source>
</reference>
<dbReference type="GO" id="GO:0005930">
    <property type="term" value="C:axoneme"/>
    <property type="evidence" value="ECO:0007669"/>
    <property type="project" value="UniProtKB-SubCell"/>
</dbReference>
<evidence type="ECO:0000256" key="2">
    <source>
        <dbReference type="ARBA" id="ARBA00022490"/>
    </source>
</evidence>
<dbReference type="Proteomes" id="UP000504633">
    <property type="component" value="Unplaced"/>
</dbReference>
<keyword evidence="3" id="KW-0966">Cell projection</keyword>
<dbReference type="GeneID" id="111593133"/>
<evidence type="ECO:0000256" key="1">
    <source>
        <dbReference type="ARBA" id="ARBA00007209"/>
    </source>
</evidence>
<dbReference type="PANTHER" id="PTHR19960:SF7">
    <property type="entry name" value="TEKTIN"/>
    <property type="match status" value="1"/>
</dbReference>
<dbReference type="Pfam" id="PF03148">
    <property type="entry name" value="Tektin"/>
    <property type="match status" value="1"/>
</dbReference>
<evidence type="ECO:0000256" key="4">
    <source>
        <dbReference type="SAM" id="Coils"/>
    </source>
</evidence>
<dbReference type="InterPro" id="IPR000435">
    <property type="entry name" value="Tektins"/>
</dbReference>
<proteinExistence type="inferred from homology"/>
<evidence type="ECO:0000313" key="6">
    <source>
        <dbReference type="RefSeq" id="XP_023161505.2"/>
    </source>
</evidence>
<keyword evidence="2" id="KW-0963">Cytoplasm</keyword>
<protein>
    <recommendedName>
        <fullName evidence="3">Tektin</fullName>
    </recommendedName>
</protein>
<keyword evidence="3" id="KW-0282">Flagellum</keyword>